<evidence type="ECO:0000313" key="3">
    <source>
        <dbReference type="Proteomes" id="UP000477722"/>
    </source>
</evidence>
<dbReference type="AlphaFoldDB" id="A0A6G4WR14"/>
<name>A0A6G4WR14_9ACTN</name>
<proteinExistence type="predicted"/>
<evidence type="ECO:0000313" key="2">
    <source>
        <dbReference type="EMBL" id="NGO67080.1"/>
    </source>
</evidence>
<sequence>MGTHQHHHEPVEFPGGSTNADGQVVDGRLLGELMGAALNDCAECVDQLLSEVARDSACLSRLVEVSRLTALRVYQGELPPFMTDDDDRSGPGSMEFRRLVRAVNAAEPLVEEYGRMTHAERRRAADTALDLLVGHLTVAHYGGMDGGQTRPQACVAVGLGMVDWWFTTAPVAAREFTDRWRKRVFAHRDLGVPGNSTDALGVFLGAVLHRQAVQDDATVGTIADLVFTRAVPVLREPEQAGGILRTWAAPPEADDIAVPVKRLARHDDDALTELCRFARHVLSAHTGDCPHGLRQVEHACTVAHRASAIISDAQTPASAQATKEGRRVALPRIGYREDEPVEGAPDDYPTDHAWQINVDRILLERWDADVARGNDNVSEDSTISEPNYDHEVGLEALACPACGSQESFLVEGRWGDPLTLHCRCGVTVMSPLDAPPDDLGRRLLKRLILCEADPAYAARRLMPPLAEHREREHRSRAYTWYCGPEAGEVALAEAIDLNGEELVQALMAALRPKLPERHGGRALTLLLLRVAFALSIPAVSKSKDGRRLADEACALVSDLKAECDRWASSRQPVPDRLQAWRDEGGPDAWQAAWTRTLEVAGPRFARHRVRDGILSDGCAALTLAIYILSREAGTGADQVSVDDVRDLLPVDSAEPAGEAPPRWGARLQALGHDLDAEDDPVAALWRHLCTERPVGIIDERLEPALVAGLDRVLDPMHGVRF</sequence>
<feature type="region of interest" description="Disordered" evidence="1">
    <location>
        <begin position="1"/>
        <end position="21"/>
    </location>
</feature>
<dbReference type="Proteomes" id="UP000477722">
    <property type="component" value="Unassembled WGS sequence"/>
</dbReference>
<gene>
    <name evidence="2" type="ORF">G5C65_01600</name>
</gene>
<dbReference type="RefSeq" id="WP_165296745.1">
    <property type="nucleotide sequence ID" value="NZ_JAAKZZ010000007.1"/>
</dbReference>
<organism evidence="2 3">
    <name type="scientific">Streptomyces boncukensis</name>
    <dbReference type="NCBI Taxonomy" id="2711219"/>
    <lineage>
        <taxon>Bacteria</taxon>
        <taxon>Bacillati</taxon>
        <taxon>Actinomycetota</taxon>
        <taxon>Actinomycetes</taxon>
        <taxon>Kitasatosporales</taxon>
        <taxon>Streptomycetaceae</taxon>
        <taxon>Streptomyces</taxon>
    </lineage>
</organism>
<accession>A0A6G4WR14</accession>
<keyword evidence="3" id="KW-1185">Reference proteome</keyword>
<protein>
    <submittedName>
        <fullName evidence="2">Uncharacterized protein</fullName>
    </submittedName>
</protein>
<dbReference type="EMBL" id="JAAKZZ010000007">
    <property type="protein sequence ID" value="NGO67080.1"/>
    <property type="molecule type" value="Genomic_DNA"/>
</dbReference>
<reference evidence="2 3" key="1">
    <citation type="submission" date="2020-02" db="EMBL/GenBank/DDBJ databases">
        <title>Whole-genome analyses of novel actinobacteria.</title>
        <authorList>
            <person name="Sahin N."/>
            <person name="Tatar D."/>
        </authorList>
    </citation>
    <scope>NUCLEOTIDE SEQUENCE [LARGE SCALE GENOMIC DNA]</scope>
    <source>
        <strain evidence="2 3">SB3404</strain>
    </source>
</reference>
<evidence type="ECO:0000256" key="1">
    <source>
        <dbReference type="SAM" id="MobiDB-lite"/>
    </source>
</evidence>
<comment type="caution">
    <text evidence="2">The sequence shown here is derived from an EMBL/GenBank/DDBJ whole genome shotgun (WGS) entry which is preliminary data.</text>
</comment>